<evidence type="ECO:0000313" key="3">
    <source>
        <dbReference type="Proteomes" id="UP000283841"/>
    </source>
</evidence>
<keyword evidence="3" id="KW-1185">Reference proteome</keyword>
<protein>
    <recommendedName>
        <fullName evidence="4">RRM domain-containing protein</fullName>
    </recommendedName>
</protein>
<sequence length="890" mass="98179">MESLTDKADWISRPRPMPSDTASEPGDYYLGSRPTRHPSHIAGLRCSRTVCTELGISPYHYTRAECCAAMIETAGKEYTFQRIDSPITIGKFDAEISRRRFSDVVDKSRPYPEDFAIGESASERRKGDVTVHGEHVNENGEDAVGTLTGSCPVSNNTGSDSMLWQTPTRYPRVKETPSDPTAPESPTVSSLTKLFNLYCSPSRRLVTGYSMDQSVLRDDPFTIPGRPAAAAPAPVPPPPPPPRAPQLPSYGNPLPHSIPQNLYAVPTHHYMPPNHMAPYGYIQGPWGMNLHPTANGTLCVPSAVGPVPMNQQFHASLMPASLHLSHPTRPASSPQPNIYNILESPASFISSVAPSQQTQVLQAIEQTQAPELPYQNLTVIAPPSAASVDTVAFPTEMPIGSLVHFQGPPTAGVMKIGNIPYGITKQEIMQFLGRQTRILRGDPGSAIHIIMERSTAKTMDCYVELETPEDVQDTVTRINRVQELGRPPRLGARHVDVEISSQDVLLKELFPRAKCVVWRGGSPQVMPNTDPYSTGFQGFFTGEEMVGMVRHAETPQRSPFASKCPQRTYECMISTLYKFPWYTAGLYTVDDRNTLFNACHRQLKVLVARVRRSRTMGLDYRLVQDLLFAGLNCPAFNERMKFTLAAHSGHCGDVVRFPNSGKYFPFDTLVKMPGFDEPTLMYYARLISKGLLREDPGTEELPNTYPANGFPFESPYGHLWLEWKKDIAKRKSWESAVQHEMNILTNLVLNGWAKAEQDRSGGHPASTPDSLSGLRAGSNNSRASTDGSGSIIVNGQPMQPTAVPSLSSSGSSVRRPSEVLNQRRGHHHNETRAEFNFPAFLEASGFASHRGDLTMSSPARLPPPIETEYEEGRLAPLDRDPRHIQGPYSG</sequence>
<proteinExistence type="predicted"/>
<evidence type="ECO:0008006" key="4">
    <source>
        <dbReference type="Google" id="ProtNLM"/>
    </source>
</evidence>
<accession>A0A443HYJ7</accession>
<evidence type="ECO:0000313" key="2">
    <source>
        <dbReference type="EMBL" id="RWQ96922.1"/>
    </source>
</evidence>
<dbReference type="EMBL" id="RCNU01000003">
    <property type="protein sequence ID" value="RWQ96922.1"/>
    <property type="molecule type" value="Genomic_DNA"/>
</dbReference>
<dbReference type="AlphaFoldDB" id="A0A443HYJ7"/>
<feature type="region of interest" description="Disordered" evidence="1">
    <location>
        <begin position="1"/>
        <end position="26"/>
    </location>
</feature>
<feature type="compositionally biased region" description="Polar residues" evidence="1">
    <location>
        <begin position="777"/>
        <end position="799"/>
    </location>
</feature>
<organism evidence="2 3">
    <name type="scientific">Byssochlamys spectabilis</name>
    <name type="common">Paecilomyces variotii</name>
    <dbReference type="NCBI Taxonomy" id="264951"/>
    <lineage>
        <taxon>Eukaryota</taxon>
        <taxon>Fungi</taxon>
        <taxon>Dikarya</taxon>
        <taxon>Ascomycota</taxon>
        <taxon>Pezizomycotina</taxon>
        <taxon>Eurotiomycetes</taxon>
        <taxon>Eurotiomycetidae</taxon>
        <taxon>Eurotiales</taxon>
        <taxon>Thermoascaceae</taxon>
        <taxon>Paecilomyces</taxon>
    </lineage>
</organism>
<feature type="region of interest" description="Disordered" evidence="1">
    <location>
        <begin position="139"/>
        <end position="166"/>
    </location>
</feature>
<dbReference type="GeneID" id="39602917"/>
<dbReference type="RefSeq" id="XP_028486567.1">
    <property type="nucleotide sequence ID" value="XM_028633640.1"/>
</dbReference>
<feature type="compositionally biased region" description="Pro residues" evidence="1">
    <location>
        <begin position="233"/>
        <end position="245"/>
    </location>
</feature>
<gene>
    <name evidence="2" type="ORF">C8Q69DRAFT_526699</name>
</gene>
<dbReference type="InterPro" id="IPR012677">
    <property type="entry name" value="Nucleotide-bd_a/b_plait_sf"/>
</dbReference>
<comment type="caution">
    <text evidence="2">The sequence shown here is derived from an EMBL/GenBank/DDBJ whole genome shotgun (WGS) entry which is preliminary data.</text>
</comment>
<feature type="compositionally biased region" description="Low complexity" evidence="1">
    <location>
        <begin position="803"/>
        <end position="814"/>
    </location>
</feature>
<feature type="compositionally biased region" description="Polar residues" evidence="1">
    <location>
        <begin position="147"/>
        <end position="166"/>
    </location>
</feature>
<dbReference type="STRING" id="264951.A0A443HYJ7"/>
<feature type="region of interest" description="Disordered" evidence="1">
    <location>
        <begin position="755"/>
        <end position="832"/>
    </location>
</feature>
<dbReference type="VEuPathDB" id="FungiDB:C8Q69DRAFT_526699"/>
<feature type="region of interest" description="Disordered" evidence="1">
    <location>
        <begin position="851"/>
        <end position="890"/>
    </location>
</feature>
<dbReference type="SUPFAM" id="SSF54928">
    <property type="entry name" value="RNA-binding domain, RBD"/>
    <property type="match status" value="1"/>
</dbReference>
<feature type="compositionally biased region" description="Basic and acidic residues" evidence="1">
    <location>
        <begin position="870"/>
        <end position="883"/>
    </location>
</feature>
<feature type="region of interest" description="Disordered" evidence="1">
    <location>
        <begin position="217"/>
        <end position="255"/>
    </location>
</feature>
<dbReference type="InterPro" id="IPR035979">
    <property type="entry name" value="RBD_domain_sf"/>
</dbReference>
<dbReference type="Proteomes" id="UP000283841">
    <property type="component" value="Unassembled WGS sequence"/>
</dbReference>
<feature type="compositionally biased region" description="Basic and acidic residues" evidence="1">
    <location>
        <begin position="1"/>
        <end position="12"/>
    </location>
</feature>
<dbReference type="GO" id="GO:0003676">
    <property type="term" value="F:nucleic acid binding"/>
    <property type="evidence" value="ECO:0007669"/>
    <property type="project" value="InterPro"/>
</dbReference>
<name>A0A443HYJ7_BYSSP</name>
<dbReference type="Gene3D" id="3.30.70.330">
    <property type="match status" value="1"/>
</dbReference>
<evidence type="ECO:0000256" key="1">
    <source>
        <dbReference type="SAM" id="MobiDB-lite"/>
    </source>
</evidence>
<reference evidence="2 3" key="1">
    <citation type="journal article" date="2018" name="Front. Microbiol.">
        <title>Genomic and genetic insights into a cosmopolitan fungus, Paecilomyces variotii (Eurotiales).</title>
        <authorList>
            <person name="Urquhart A.S."/>
            <person name="Mondo S.J."/>
            <person name="Makela M.R."/>
            <person name="Hane J.K."/>
            <person name="Wiebenga A."/>
            <person name="He G."/>
            <person name="Mihaltcheva S."/>
            <person name="Pangilinan J."/>
            <person name="Lipzen A."/>
            <person name="Barry K."/>
            <person name="de Vries R.P."/>
            <person name="Grigoriev I.V."/>
            <person name="Idnurm A."/>
        </authorList>
    </citation>
    <scope>NUCLEOTIDE SEQUENCE [LARGE SCALE GENOMIC DNA]</scope>
    <source>
        <strain evidence="2 3">CBS 101075</strain>
    </source>
</reference>